<protein>
    <submittedName>
        <fullName evidence="2">Aldo/keto reductase</fullName>
    </submittedName>
</protein>
<reference evidence="2 3" key="1">
    <citation type="submission" date="2021-07" db="EMBL/GenBank/DDBJ databases">
        <title>Paenibacillus radiodurans sp. nov., isolated from the southeastern edge of Tengger Desert.</title>
        <authorList>
            <person name="Zhang G."/>
        </authorList>
    </citation>
    <scope>NUCLEOTIDE SEQUENCE [LARGE SCALE GENOMIC DNA]</scope>
    <source>
        <strain evidence="2 3">CCM 7311</strain>
    </source>
</reference>
<dbReference type="InterPro" id="IPR023210">
    <property type="entry name" value="NADP_OxRdtase_dom"/>
</dbReference>
<dbReference type="Gene3D" id="3.20.20.100">
    <property type="entry name" value="NADP-dependent oxidoreductase domain"/>
    <property type="match status" value="1"/>
</dbReference>
<dbReference type="SUPFAM" id="SSF51430">
    <property type="entry name" value="NAD(P)-linked oxidoreductase"/>
    <property type="match status" value="1"/>
</dbReference>
<sequence length="100" mass="11684">MDRLQRVLARKVRAFDCSNYRISRVQEVIRISRSHNWAAYSCIQQRHTYLHPDPEADFGIQVSANEELLSYCKNHEDFSILAYSPLLNGAYTRRDVALPK</sequence>
<accession>A0ABS7BX25</accession>
<proteinExistence type="predicted"/>
<feature type="domain" description="NADP-dependent oxidoreductase" evidence="1">
    <location>
        <begin position="11"/>
        <end position="95"/>
    </location>
</feature>
<evidence type="ECO:0000259" key="1">
    <source>
        <dbReference type="Pfam" id="PF00248"/>
    </source>
</evidence>
<dbReference type="Pfam" id="PF00248">
    <property type="entry name" value="Aldo_ket_red"/>
    <property type="match status" value="1"/>
</dbReference>
<comment type="caution">
    <text evidence="2">The sequence shown here is derived from an EMBL/GenBank/DDBJ whole genome shotgun (WGS) entry which is preliminary data.</text>
</comment>
<name>A0ABS7BX25_9BACL</name>
<evidence type="ECO:0000313" key="2">
    <source>
        <dbReference type="EMBL" id="MBW7453137.1"/>
    </source>
</evidence>
<gene>
    <name evidence="2" type="ORF">K0U00_03680</name>
</gene>
<dbReference type="EMBL" id="JAHZIK010000045">
    <property type="protein sequence ID" value="MBW7453137.1"/>
    <property type="molecule type" value="Genomic_DNA"/>
</dbReference>
<evidence type="ECO:0000313" key="3">
    <source>
        <dbReference type="Proteomes" id="UP001519887"/>
    </source>
</evidence>
<keyword evidence="3" id="KW-1185">Reference proteome</keyword>
<dbReference type="Proteomes" id="UP001519887">
    <property type="component" value="Unassembled WGS sequence"/>
</dbReference>
<organism evidence="2 3">
    <name type="scientific">Paenibacillus sepulcri</name>
    <dbReference type="NCBI Taxonomy" id="359917"/>
    <lineage>
        <taxon>Bacteria</taxon>
        <taxon>Bacillati</taxon>
        <taxon>Bacillota</taxon>
        <taxon>Bacilli</taxon>
        <taxon>Bacillales</taxon>
        <taxon>Paenibacillaceae</taxon>
        <taxon>Paenibacillus</taxon>
    </lineage>
</organism>
<dbReference type="InterPro" id="IPR036812">
    <property type="entry name" value="NAD(P)_OxRdtase_dom_sf"/>
</dbReference>